<sequence length="361" mass="41326">MKFLNLLIVLFLFYNFFGGSRSSSCGDLRDISYPYHLPGTCKLKAYELQCDGNDTVLYIGATKYLVKDVSIKNKTLRVLDPELAIGGCHLPSKSLSWGSNILTWYSSYASSNFIYFFNCTHEVEDSMYKLIDCMDGPRSRVYALNTFNIEVQSTPKSCRYVGSTAANSEVQKRWNNTDGVEIMQMLRQGFVVSWDQGSIDESCPRLQDCWTLSKIRFEHQTVDFSNASTTGTVTVYYSTTGYQLFEFLYVQPSFLECIYNTQGSEMYANSNSRVVFGFMLILLALSDILLLLLDIATHGNLLVASNNIYSYTSKLKLKGLMCISFILLLYEEQRAQRWRVATTEKWEMLKPLYNLHLKLEE</sequence>
<dbReference type="InterPro" id="IPR025287">
    <property type="entry name" value="WAK_GUB"/>
</dbReference>
<keyword evidence="6" id="KW-0418">Kinase</keyword>
<evidence type="ECO:0000313" key="7">
    <source>
        <dbReference type="Proteomes" id="UP000623129"/>
    </source>
</evidence>
<protein>
    <submittedName>
        <fullName evidence="6">Putative serine/threonine-protein kinase</fullName>
    </submittedName>
</protein>
<dbReference type="OrthoDB" id="1146903at2759"/>
<dbReference type="EMBL" id="SWLB01000020">
    <property type="protein sequence ID" value="KAF3325268.1"/>
    <property type="molecule type" value="Genomic_DNA"/>
</dbReference>
<evidence type="ECO:0000256" key="1">
    <source>
        <dbReference type="ARBA" id="ARBA00004167"/>
    </source>
</evidence>
<feature type="transmembrane region" description="Helical" evidence="3">
    <location>
        <begin position="274"/>
        <end position="293"/>
    </location>
</feature>
<keyword evidence="7" id="KW-1185">Reference proteome</keyword>
<evidence type="ECO:0000256" key="3">
    <source>
        <dbReference type="SAM" id="Phobius"/>
    </source>
</evidence>
<keyword evidence="2 4" id="KW-0732">Signal</keyword>
<dbReference type="PANTHER" id="PTHR33138:SF30">
    <property type="entry name" value="LEAF RUST 10 DISEASE-RESISTANCE LOCUS RECEPTOR-LIKE PROTEIN KINASE-LIKE 2.7"/>
    <property type="match status" value="1"/>
</dbReference>
<evidence type="ECO:0000256" key="2">
    <source>
        <dbReference type="ARBA" id="ARBA00022729"/>
    </source>
</evidence>
<dbReference type="Pfam" id="PF13947">
    <property type="entry name" value="GUB_WAK_bind"/>
    <property type="match status" value="1"/>
</dbReference>
<evidence type="ECO:0000259" key="5">
    <source>
        <dbReference type="Pfam" id="PF13947"/>
    </source>
</evidence>
<accession>A0A833QU70</accession>
<dbReference type="AlphaFoldDB" id="A0A833QU70"/>
<feature type="domain" description="Wall-associated receptor kinase galacturonan-binding" evidence="5">
    <location>
        <begin position="23"/>
        <end position="80"/>
    </location>
</feature>
<name>A0A833QU70_9POAL</name>
<dbReference type="Proteomes" id="UP000623129">
    <property type="component" value="Unassembled WGS sequence"/>
</dbReference>
<keyword evidence="3" id="KW-0472">Membrane</keyword>
<dbReference type="GO" id="GO:0030247">
    <property type="term" value="F:polysaccharide binding"/>
    <property type="evidence" value="ECO:0007669"/>
    <property type="project" value="InterPro"/>
</dbReference>
<reference evidence="6" key="1">
    <citation type="submission" date="2020-01" db="EMBL/GenBank/DDBJ databases">
        <title>Genome sequence of Kobresia littledalei, the first chromosome-level genome in the family Cyperaceae.</title>
        <authorList>
            <person name="Qu G."/>
        </authorList>
    </citation>
    <scope>NUCLEOTIDE SEQUENCE</scope>
    <source>
        <strain evidence="6">C.B.Clarke</strain>
        <tissue evidence="6">Leaf</tissue>
    </source>
</reference>
<feature type="chain" id="PRO_5032402458" evidence="4">
    <location>
        <begin position="23"/>
        <end position="361"/>
    </location>
</feature>
<evidence type="ECO:0000313" key="6">
    <source>
        <dbReference type="EMBL" id="KAF3325268.1"/>
    </source>
</evidence>
<comment type="caution">
    <text evidence="6">The sequence shown here is derived from an EMBL/GenBank/DDBJ whole genome shotgun (WGS) entry which is preliminary data.</text>
</comment>
<comment type="subcellular location">
    <subcellularLocation>
        <location evidence="1">Membrane</location>
        <topology evidence="1">Single-pass membrane protein</topology>
    </subcellularLocation>
</comment>
<dbReference type="GO" id="GO:0016301">
    <property type="term" value="F:kinase activity"/>
    <property type="evidence" value="ECO:0007669"/>
    <property type="project" value="UniProtKB-KW"/>
</dbReference>
<keyword evidence="3" id="KW-1133">Transmembrane helix</keyword>
<proteinExistence type="predicted"/>
<feature type="signal peptide" evidence="4">
    <location>
        <begin position="1"/>
        <end position="22"/>
    </location>
</feature>
<gene>
    <name evidence="6" type="ORF">FCM35_KLT10339</name>
</gene>
<evidence type="ECO:0000256" key="4">
    <source>
        <dbReference type="SAM" id="SignalP"/>
    </source>
</evidence>
<keyword evidence="3" id="KW-0812">Transmembrane</keyword>
<organism evidence="6 7">
    <name type="scientific">Carex littledalei</name>
    <dbReference type="NCBI Taxonomy" id="544730"/>
    <lineage>
        <taxon>Eukaryota</taxon>
        <taxon>Viridiplantae</taxon>
        <taxon>Streptophyta</taxon>
        <taxon>Embryophyta</taxon>
        <taxon>Tracheophyta</taxon>
        <taxon>Spermatophyta</taxon>
        <taxon>Magnoliopsida</taxon>
        <taxon>Liliopsida</taxon>
        <taxon>Poales</taxon>
        <taxon>Cyperaceae</taxon>
        <taxon>Cyperoideae</taxon>
        <taxon>Cariceae</taxon>
        <taxon>Carex</taxon>
        <taxon>Carex subgen. Euthyceras</taxon>
    </lineage>
</organism>
<dbReference type="PANTHER" id="PTHR33138">
    <property type="entry name" value="OS01G0690200 PROTEIN"/>
    <property type="match status" value="1"/>
</dbReference>
<dbReference type="GO" id="GO:0016020">
    <property type="term" value="C:membrane"/>
    <property type="evidence" value="ECO:0007669"/>
    <property type="project" value="UniProtKB-SubCell"/>
</dbReference>
<keyword evidence="6" id="KW-0808">Transferase</keyword>